<feature type="domain" description="OmpA-like" evidence="6">
    <location>
        <begin position="103"/>
        <end position="221"/>
    </location>
</feature>
<evidence type="ECO:0000256" key="1">
    <source>
        <dbReference type="ARBA" id="ARBA00004442"/>
    </source>
</evidence>
<dbReference type="PANTHER" id="PTHR30329:SF21">
    <property type="entry name" value="LIPOPROTEIN YIAD-RELATED"/>
    <property type="match status" value="1"/>
</dbReference>
<evidence type="ECO:0000259" key="6">
    <source>
        <dbReference type="PROSITE" id="PS51123"/>
    </source>
</evidence>
<evidence type="ECO:0000256" key="3">
    <source>
        <dbReference type="ARBA" id="ARBA00023237"/>
    </source>
</evidence>
<dbReference type="CDD" id="cd07185">
    <property type="entry name" value="OmpA_C-like"/>
    <property type="match status" value="1"/>
</dbReference>
<evidence type="ECO:0000256" key="4">
    <source>
        <dbReference type="PROSITE-ProRule" id="PRU00473"/>
    </source>
</evidence>
<dbReference type="PROSITE" id="PS51123">
    <property type="entry name" value="OMPA_2"/>
    <property type="match status" value="1"/>
</dbReference>
<keyword evidence="5" id="KW-0812">Transmembrane</keyword>
<organism evidence="7 8">
    <name type="scientific">Methylobacterium crusticola</name>
    <dbReference type="NCBI Taxonomy" id="1697972"/>
    <lineage>
        <taxon>Bacteria</taxon>
        <taxon>Pseudomonadati</taxon>
        <taxon>Pseudomonadota</taxon>
        <taxon>Alphaproteobacteria</taxon>
        <taxon>Hyphomicrobiales</taxon>
        <taxon>Methylobacteriaceae</taxon>
        <taxon>Methylobacterium</taxon>
    </lineage>
</organism>
<evidence type="ECO:0000313" key="8">
    <source>
        <dbReference type="Proteomes" id="UP001055167"/>
    </source>
</evidence>
<dbReference type="InterPro" id="IPR006665">
    <property type="entry name" value="OmpA-like"/>
</dbReference>
<gene>
    <name evidence="7" type="primary">pal_6</name>
    <name evidence="7" type="ORF">OPKNFCMD_6730</name>
</gene>
<dbReference type="EMBL" id="BPQH01000042">
    <property type="protein sequence ID" value="GJD53950.1"/>
    <property type="molecule type" value="Genomic_DNA"/>
</dbReference>
<protein>
    <submittedName>
        <fullName evidence="7">Peptidoglycan-associated lipoprotein</fullName>
    </submittedName>
</protein>
<reference evidence="7" key="1">
    <citation type="journal article" date="2021" name="Front. Microbiol.">
        <title>Comprehensive Comparative Genomics and Phenotyping of Methylobacterium Species.</title>
        <authorList>
            <person name="Alessa O."/>
            <person name="Ogura Y."/>
            <person name="Fujitani Y."/>
            <person name="Takami H."/>
            <person name="Hayashi T."/>
            <person name="Sahin N."/>
            <person name="Tani A."/>
        </authorList>
    </citation>
    <scope>NUCLEOTIDE SEQUENCE</scope>
    <source>
        <strain evidence="7">KCTC 52305</strain>
    </source>
</reference>
<evidence type="ECO:0000313" key="7">
    <source>
        <dbReference type="EMBL" id="GJD53950.1"/>
    </source>
</evidence>
<dbReference type="PRINTS" id="PR01021">
    <property type="entry name" value="OMPADOMAIN"/>
</dbReference>
<keyword evidence="3" id="KW-0998">Cell outer membrane</keyword>
<proteinExistence type="predicted"/>
<evidence type="ECO:0000256" key="2">
    <source>
        <dbReference type="ARBA" id="ARBA00023136"/>
    </source>
</evidence>
<evidence type="ECO:0000256" key="5">
    <source>
        <dbReference type="SAM" id="Phobius"/>
    </source>
</evidence>
<dbReference type="InterPro" id="IPR006664">
    <property type="entry name" value="OMP_bac"/>
</dbReference>
<accession>A0ABQ4RAP5</accession>
<comment type="caution">
    <text evidence="7">The sequence shown here is derived from an EMBL/GenBank/DDBJ whole genome shotgun (WGS) entry which is preliminary data.</text>
</comment>
<keyword evidence="8" id="KW-1185">Reference proteome</keyword>
<dbReference type="InterPro" id="IPR050330">
    <property type="entry name" value="Bact_OuterMem_StrucFunc"/>
</dbReference>
<dbReference type="Proteomes" id="UP001055167">
    <property type="component" value="Unassembled WGS sequence"/>
</dbReference>
<reference evidence="7" key="2">
    <citation type="submission" date="2021-08" db="EMBL/GenBank/DDBJ databases">
        <authorList>
            <person name="Tani A."/>
            <person name="Ola A."/>
            <person name="Ogura Y."/>
            <person name="Katsura K."/>
            <person name="Hayashi T."/>
        </authorList>
    </citation>
    <scope>NUCLEOTIDE SEQUENCE</scope>
    <source>
        <strain evidence="7">KCTC 52305</strain>
    </source>
</reference>
<dbReference type="PANTHER" id="PTHR30329">
    <property type="entry name" value="STATOR ELEMENT OF FLAGELLAR MOTOR COMPLEX"/>
    <property type="match status" value="1"/>
</dbReference>
<dbReference type="Gene3D" id="3.30.1330.60">
    <property type="entry name" value="OmpA-like domain"/>
    <property type="match status" value="1"/>
</dbReference>
<name>A0ABQ4RAP5_9HYPH</name>
<sequence length="227" mass="23528">MTGSTESLPRRPGTAAIPRGIAAIPGGIAAAFAGMLLLGSVAGAQAQAVTESQILDALAPRAQTRSLSTSVRGDGGGDDRAFIDTLRNRNSFSASEREKIAAASADRPSVDLEIPFDYNSAKIGPKALSVIKSLGAALARPELKGSTFLIVGHTDGKGKDLTNQALSERRAEAVKQYIVHNYGVPGGNLVAVGYGRSRLKDAANPLSPANRRVTAVNMSGVKSASRY</sequence>
<keyword evidence="7" id="KW-0449">Lipoprotein</keyword>
<comment type="subcellular location">
    <subcellularLocation>
        <location evidence="1">Cell outer membrane</location>
    </subcellularLocation>
</comment>
<keyword evidence="5" id="KW-1133">Transmembrane helix</keyword>
<dbReference type="SUPFAM" id="SSF103088">
    <property type="entry name" value="OmpA-like"/>
    <property type="match status" value="1"/>
</dbReference>
<dbReference type="Pfam" id="PF00691">
    <property type="entry name" value="OmpA"/>
    <property type="match status" value="1"/>
</dbReference>
<dbReference type="InterPro" id="IPR036737">
    <property type="entry name" value="OmpA-like_sf"/>
</dbReference>
<feature type="transmembrane region" description="Helical" evidence="5">
    <location>
        <begin position="21"/>
        <end position="44"/>
    </location>
</feature>
<keyword evidence="2 4" id="KW-0472">Membrane</keyword>